<dbReference type="Proteomes" id="UP001230908">
    <property type="component" value="Unassembled WGS sequence"/>
</dbReference>
<gene>
    <name evidence="4" type="ORF">RB614_26335</name>
</gene>
<name>A0ABU0ZM15_9ACTN</name>
<evidence type="ECO:0000313" key="5">
    <source>
        <dbReference type="Proteomes" id="UP001230908"/>
    </source>
</evidence>
<evidence type="ECO:0000256" key="2">
    <source>
        <dbReference type="SAM" id="Phobius"/>
    </source>
</evidence>
<feature type="region of interest" description="Disordered" evidence="1">
    <location>
        <begin position="368"/>
        <end position="397"/>
    </location>
</feature>
<feature type="compositionally biased region" description="Polar residues" evidence="1">
    <location>
        <begin position="45"/>
        <end position="60"/>
    </location>
</feature>
<keyword evidence="2" id="KW-0812">Transmembrane</keyword>
<comment type="caution">
    <text evidence="4">The sequence shown here is derived from an EMBL/GenBank/DDBJ whole genome shotgun (WGS) entry which is preliminary data.</text>
</comment>
<keyword evidence="3" id="KW-0732">Signal</keyword>
<feature type="chain" id="PRO_5045449729" evidence="3">
    <location>
        <begin position="37"/>
        <end position="397"/>
    </location>
</feature>
<evidence type="ECO:0000313" key="4">
    <source>
        <dbReference type="EMBL" id="MDQ7908050.1"/>
    </source>
</evidence>
<organism evidence="4 5">
    <name type="scientific">Phytohabitans maris</name>
    <dbReference type="NCBI Taxonomy" id="3071409"/>
    <lineage>
        <taxon>Bacteria</taxon>
        <taxon>Bacillati</taxon>
        <taxon>Actinomycetota</taxon>
        <taxon>Actinomycetes</taxon>
        <taxon>Micromonosporales</taxon>
        <taxon>Micromonosporaceae</taxon>
    </lineage>
</organism>
<feature type="region of interest" description="Disordered" evidence="1">
    <location>
        <begin position="33"/>
        <end position="68"/>
    </location>
</feature>
<feature type="transmembrane region" description="Helical" evidence="2">
    <location>
        <begin position="317"/>
        <end position="335"/>
    </location>
</feature>
<evidence type="ECO:0000256" key="1">
    <source>
        <dbReference type="SAM" id="MobiDB-lite"/>
    </source>
</evidence>
<dbReference type="RefSeq" id="WP_308715319.1">
    <property type="nucleotide sequence ID" value="NZ_JAVHUY010000027.1"/>
</dbReference>
<keyword evidence="2" id="KW-1133">Transmembrane helix</keyword>
<feature type="signal peptide" evidence="3">
    <location>
        <begin position="1"/>
        <end position="36"/>
    </location>
</feature>
<evidence type="ECO:0000256" key="3">
    <source>
        <dbReference type="SAM" id="SignalP"/>
    </source>
</evidence>
<sequence length="397" mass="42192">MSPFARPLSRPATALAALAVALLGAASLTPATPAAAAPPVRQAPNEDSTLTWSVRPTPTKDQPERPNFSYDLVPGQRIEDSVRVRNLGDKPLTLTVYASDALTTSTGALDLLPAGKPPTDVGKWIVLDTAAIEVPPKKFVDVPFTMVVPADTESGDHTGGIVTSYRSPGVDDKGRAVVVDRRLGTRMYTRIGGELRPQLEISDLTIGYSGTANPLEPGDVHVTYTVTNTGNVRLSAEQLLVVPGRLGFPGREAVLDQMPELLPANSLTFSADITDVWPTFRSAVTVELRPVPTRDGDAFDPQTPQATASAAAWSVPWSQLVVLLVVAAAVLWVAWRVRRRRRRKDAVQERAVEVAAIVKETLQAVLAAREPQPAADRAGPSRPDAEPGGTPDGGPAA</sequence>
<protein>
    <submittedName>
        <fullName evidence="4">DUF916 domain-containing protein</fullName>
    </submittedName>
</protein>
<reference evidence="4 5" key="1">
    <citation type="submission" date="2023-08" db="EMBL/GenBank/DDBJ databases">
        <title>Phytohabitans sansha sp. nov., isolated from marine sediment.</title>
        <authorList>
            <person name="Zhao Y."/>
            <person name="Yi K."/>
        </authorList>
    </citation>
    <scope>NUCLEOTIDE SEQUENCE [LARGE SCALE GENOMIC DNA]</scope>
    <source>
        <strain evidence="4 5">ZYX-F-186</strain>
    </source>
</reference>
<keyword evidence="2" id="KW-0472">Membrane</keyword>
<dbReference type="EMBL" id="JAVHUY010000027">
    <property type="protein sequence ID" value="MDQ7908050.1"/>
    <property type="molecule type" value="Genomic_DNA"/>
</dbReference>
<accession>A0ABU0ZM15</accession>
<proteinExistence type="predicted"/>
<keyword evidence="5" id="KW-1185">Reference proteome</keyword>